<organism evidence="16 17">
    <name type="scientific">Dysosmobacter welbionis</name>
    <dbReference type="NCBI Taxonomy" id="2093857"/>
    <lineage>
        <taxon>Bacteria</taxon>
        <taxon>Bacillati</taxon>
        <taxon>Bacillota</taxon>
        <taxon>Clostridia</taxon>
        <taxon>Eubacteriales</taxon>
        <taxon>Oscillospiraceae</taxon>
        <taxon>Dysosmobacter</taxon>
    </lineage>
</organism>
<comment type="similarity">
    <text evidence="5">Belongs to the class-IV pyridoxal-phosphate-dependent aminotransferase family.</text>
</comment>
<dbReference type="GO" id="GO:0009098">
    <property type="term" value="P:L-leucine biosynthetic process"/>
    <property type="evidence" value="ECO:0007669"/>
    <property type="project" value="UniProtKB-UniPathway"/>
</dbReference>
<dbReference type="RefSeq" id="WP_021748018.1">
    <property type="nucleotide sequence ID" value="NZ_CAUWCU010000025.1"/>
</dbReference>
<protein>
    <recommendedName>
        <fullName evidence="6">branched-chain-amino-acid transaminase</fullName>
        <ecNumber evidence="6">2.6.1.42</ecNumber>
    </recommendedName>
</protein>
<evidence type="ECO:0000256" key="1">
    <source>
        <dbReference type="ARBA" id="ARBA00001933"/>
    </source>
</evidence>
<evidence type="ECO:0000256" key="8">
    <source>
        <dbReference type="ARBA" id="ARBA00022605"/>
    </source>
</evidence>
<dbReference type="AlphaFoldDB" id="A0A4D7APV7"/>
<dbReference type="InterPro" id="IPR001544">
    <property type="entry name" value="Aminotrans_IV"/>
</dbReference>
<dbReference type="Pfam" id="PF01063">
    <property type="entry name" value="Aminotran_4"/>
    <property type="match status" value="1"/>
</dbReference>
<dbReference type="PANTHER" id="PTHR11825">
    <property type="entry name" value="SUBGROUP IIII AMINOTRANSFERASE"/>
    <property type="match status" value="1"/>
</dbReference>
<evidence type="ECO:0000256" key="15">
    <source>
        <dbReference type="PIRSR" id="PIRSR006468-1"/>
    </source>
</evidence>
<dbReference type="PIRSF" id="PIRSF006468">
    <property type="entry name" value="BCAT1"/>
    <property type="match status" value="1"/>
</dbReference>
<evidence type="ECO:0000256" key="4">
    <source>
        <dbReference type="ARBA" id="ARBA00005072"/>
    </source>
</evidence>
<evidence type="ECO:0000256" key="7">
    <source>
        <dbReference type="ARBA" id="ARBA00022576"/>
    </source>
</evidence>
<evidence type="ECO:0000256" key="2">
    <source>
        <dbReference type="ARBA" id="ARBA00004824"/>
    </source>
</evidence>
<evidence type="ECO:0000256" key="11">
    <source>
        <dbReference type="ARBA" id="ARBA00023304"/>
    </source>
</evidence>
<comment type="pathway">
    <text evidence="2">Amino-acid biosynthesis; L-isoleucine biosynthesis; L-isoleucine from 2-oxobutanoate: step 4/4.</text>
</comment>
<dbReference type="GO" id="GO:0052654">
    <property type="term" value="F:L-leucine-2-oxoglutarate transaminase activity"/>
    <property type="evidence" value="ECO:0007669"/>
    <property type="project" value="RHEA"/>
</dbReference>
<sequence length="358" mass="39607">MLDIQITKTTSPKAKPADESKLGFGKIFTDHMFVMDYAPDKGWHDARIVPYQPFPLDPACVIFHYAQEIFEGLKAYRTADNTIQLFRPDCNGQRMQDSADRMCIPKIPVEDFVQAVKTLVEVDKDWVPHSDGASLYIRPFVFATDVGMGVHASRNYTFCVICAPSGAYYAEGIDPVRIYVEDEYIRAAPGLTGFTKCGGNYAASIKAGEMAEQQGFAQVLWLDGVEKKYVEEVGSMNIMFKIDGKIYTAPCTGTVLPGVTRRSIIELLKDWGYEVCEEHVAIADIMKAGHDGKLEEVFGTGTAAVVSPVKELDWKGDKVFISGGKIGELTQKLYDTLTGIQWGKLPDTKGWIVPVCKG</sequence>
<dbReference type="EC" id="2.6.1.42" evidence="6"/>
<keyword evidence="8" id="KW-0028">Amino-acid biosynthesis</keyword>
<dbReference type="Proteomes" id="UP000298642">
    <property type="component" value="Chromosome"/>
</dbReference>
<name>A0A4D7APV7_9FIRM</name>
<dbReference type="Gene3D" id="3.30.470.10">
    <property type="match status" value="1"/>
</dbReference>
<keyword evidence="7 16" id="KW-0032">Aminotransferase</keyword>
<dbReference type="UniPathway" id="UPA00048">
    <property type="reaction ID" value="UER00073"/>
</dbReference>
<accession>A0A4D7APV7</accession>
<dbReference type="InterPro" id="IPR043131">
    <property type="entry name" value="BCAT-like_N"/>
</dbReference>
<dbReference type="GO" id="GO:0052655">
    <property type="term" value="F:L-valine-2-oxoglutarate transaminase activity"/>
    <property type="evidence" value="ECO:0007669"/>
    <property type="project" value="RHEA"/>
</dbReference>
<dbReference type="PANTHER" id="PTHR11825:SF44">
    <property type="entry name" value="BRANCHED-CHAIN-AMINO-ACID AMINOTRANSFERASE"/>
    <property type="match status" value="1"/>
</dbReference>
<comment type="cofactor">
    <cofactor evidence="1">
        <name>pyridoxal 5'-phosphate</name>
        <dbReference type="ChEBI" id="CHEBI:597326"/>
    </cofactor>
</comment>
<dbReference type="SUPFAM" id="SSF56752">
    <property type="entry name" value="D-aminoacid aminotransferase-like PLP-dependent enzymes"/>
    <property type="match status" value="1"/>
</dbReference>
<comment type="catalytic activity">
    <reaction evidence="12">
        <text>L-valine + 2-oxoglutarate = 3-methyl-2-oxobutanoate + L-glutamate</text>
        <dbReference type="Rhea" id="RHEA:24813"/>
        <dbReference type="ChEBI" id="CHEBI:11851"/>
        <dbReference type="ChEBI" id="CHEBI:16810"/>
        <dbReference type="ChEBI" id="CHEBI:29985"/>
        <dbReference type="ChEBI" id="CHEBI:57762"/>
        <dbReference type="EC" id="2.6.1.42"/>
    </reaction>
</comment>
<dbReference type="UniPathway" id="UPA00049">
    <property type="reaction ID" value="UER00062"/>
</dbReference>
<evidence type="ECO:0000256" key="12">
    <source>
        <dbReference type="ARBA" id="ARBA00048212"/>
    </source>
</evidence>
<proteinExistence type="inferred from homology"/>
<dbReference type="GO" id="GO:0052656">
    <property type="term" value="F:L-isoleucine-2-oxoglutarate transaminase activity"/>
    <property type="evidence" value="ECO:0007669"/>
    <property type="project" value="RHEA"/>
</dbReference>
<dbReference type="GO" id="GO:0009099">
    <property type="term" value="P:L-valine biosynthetic process"/>
    <property type="evidence" value="ECO:0007669"/>
    <property type="project" value="UniProtKB-UniPathway"/>
</dbReference>
<evidence type="ECO:0000256" key="6">
    <source>
        <dbReference type="ARBA" id="ARBA00013053"/>
    </source>
</evidence>
<comment type="pathway">
    <text evidence="4">Amino-acid biosynthesis; L-leucine biosynthesis; L-leucine from 3-methyl-2-oxobutanoate: step 4/4.</text>
</comment>
<evidence type="ECO:0000256" key="13">
    <source>
        <dbReference type="ARBA" id="ARBA00048798"/>
    </source>
</evidence>
<dbReference type="InterPro" id="IPR005786">
    <property type="entry name" value="B_amino_transII"/>
</dbReference>
<keyword evidence="17" id="KW-1185">Reference proteome</keyword>
<dbReference type="KEGG" id="obj:EIO64_10875"/>
<dbReference type="InterPro" id="IPR036038">
    <property type="entry name" value="Aminotransferase-like"/>
</dbReference>
<dbReference type="NCBIfam" id="TIGR01123">
    <property type="entry name" value="ilvE_II"/>
    <property type="match status" value="1"/>
</dbReference>
<dbReference type="CDD" id="cd01557">
    <property type="entry name" value="BCAT_beta_family"/>
    <property type="match status" value="1"/>
</dbReference>
<comment type="catalytic activity">
    <reaction evidence="13">
        <text>L-isoleucine + 2-oxoglutarate = (S)-3-methyl-2-oxopentanoate + L-glutamate</text>
        <dbReference type="Rhea" id="RHEA:24801"/>
        <dbReference type="ChEBI" id="CHEBI:16810"/>
        <dbReference type="ChEBI" id="CHEBI:29985"/>
        <dbReference type="ChEBI" id="CHEBI:35146"/>
        <dbReference type="ChEBI" id="CHEBI:58045"/>
        <dbReference type="EC" id="2.6.1.42"/>
    </reaction>
</comment>
<evidence type="ECO:0000313" key="17">
    <source>
        <dbReference type="Proteomes" id="UP000298642"/>
    </source>
</evidence>
<keyword evidence="11" id="KW-0100">Branched-chain amino acid biosynthesis</keyword>
<evidence type="ECO:0000313" key="16">
    <source>
        <dbReference type="EMBL" id="QCI59661.1"/>
    </source>
</evidence>
<dbReference type="InterPro" id="IPR043132">
    <property type="entry name" value="BCAT-like_C"/>
</dbReference>
<dbReference type="InterPro" id="IPR033939">
    <property type="entry name" value="BCAT_family"/>
</dbReference>
<dbReference type="GO" id="GO:0009097">
    <property type="term" value="P:isoleucine biosynthetic process"/>
    <property type="evidence" value="ECO:0007669"/>
    <property type="project" value="UniProtKB-UniPathway"/>
</dbReference>
<dbReference type="EMBL" id="CP034413">
    <property type="protein sequence ID" value="QCI59661.1"/>
    <property type="molecule type" value="Genomic_DNA"/>
</dbReference>
<keyword evidence="10" id="KW-0663">Pyridoxal phosphate</keyword>
<gene>
    <name evidence="16" type="ORF">EIO64_10875</name>
</gene>
<reference evidence="17" key="1">
    <citation type="submission" date="2018-12" db="EMBL/GenBank/DDBJ databases">
        <title>Dusodibacter welbiota gen. nov., sp. nov., isolated from human faeces and emended description of the Oscillibacter genus.</title>
        <authorList>
            <person name="Le Roy T."/>
            <person name="Van der Smissen P."/>
            <person name="Delzenne N."/>
            <person name="Muccioli G."/>
            <person name="Collet J.F."/>
            <person name="Cani P.D."/>
        </authorList>
    </citation>
    <scope>NUCLEOTIDE SEQUENCE [LARGE SCALE GENOMIC DNA]</scope>
    <source>
        <strain evidence="17">J115</strain>
    </source>
</reference>
<evidence type="ECO:0000256" key="10">
    <source>
        <dbReference type="ARBA" id="ARBA00022898"/>
    </source>
</evidence>
<evidence type="ECO:0000256" key="5">
    <source>
        <dbReference type="ARBA" id="ARBA00009320"/>
    </source>
</evidence>
<evidence type="ECO:0000256" key="14">
    <source>
        <dbReference type="ARBA" id="ARBA00049229"/>
    </source>
</evidence>
<keyword evidence="9 16" id="KW-0808">Transferase</keyword>
<dbReference type="UniPathway" id="UPA00047">
    <property type="reaction ID" value="UER00058"/>
</dbReference>
<evidence type="ECO:0000256" key="9">
    <source>
        <dbReference type="ARBA" id="ARBA00022679"/>
    </source>
</evidence>
<comment type="catalytic activity">
    <reaction evidence="14">
        <text>L-leucine + 2-oxoglutarate = 4-methyl-2-oxopentanoate + L-glutamate</text>
        <dbReference type="Rhea" id="RHEA:18321"/>
        <dbReference type="ChEBI" id="CHEBI:16810"/>
        <dbReference type="ChEBI" id="CHEBI:17865"/>
        <dbReference type="ChEBI" id="CHEBI:29985"/>
        <dbReference type="ChEBI" id="CHEBI:57427"/>
        <dbReference type="EC" id="2.6.1.42"/>
    </reaction>
</comment>
<dbReference type="Gene3D" id="3.20.10.10">
    <property type="entry name" value="D-amino Acid Aminotransferase, subunit A, domain 2"/>
    <property type="match status" value="1"/>
</dbReference>
<comment type="pathway">
    <text evidence="3">Amino-acid biosynthesis; L-valine biosynthesis; L-valine from pyruvate: step 4/4.</text>
</comment>
<evidence type="ECO:0000256" key="3">
    <source>
        <dbReference type="ARBA" id="ARBA00004931"/>
    </source>
</evidence>
<feature type="modified residue" description="N6-(pyridoxal phosphate)lysine" evidence="15">
    <location>
        <position position="196"/>
    </location>
</feature>
<dbReference type="NCBIfam" id="NF009897">
    <property type="entry name" value="PRK13357.1"/>
    <property type="match status" value="1"/>
</dbReference>